<dbReference type="EMBL" id="CAJNOJ010000057">
    <property type="protein sequence ID" value="CAF0986619.1"/>
    <property type="molecule type" value="Genomic_DNA"/>
</dbReference>
<gene>
    <name evidence="1" type="ORF">EDS130_LOCUS14165</name>
    <name evidence="2" type="ORF">XAT740_LOCUS35484</name>
</gene>
<name>A0A814FYF3_ADIRI</name>
<evidence type="ECO:0000313" key="4">
    <source>
        <dbReference type="Proteomes" id="UP000663852"/>
    </source>
</evidence>
<accession>A0A814FYF3</accession>
<reference evidence="1" key="1">
    <citation type="submission" date="2021-02" db="EMBL/GenBank/DDBJ databases">
        <authorList>
            <person name="Nowell W R."/>
        </authorList>
    </citation>
    <scope>NUCLEOTIDE SEQUENCE</scope>
</reference>
<dbReference type="Proteomes" id="UP000663852">
    <property type="component" value="Unassembled WGS sequence"/>
</dbReference>
<evidence type="ECO:0000313" key="1">
    <source>
        <dbReference type="EMBL" id="CAF0986619.1"/>
    </source>
</evidence>
<evidence type="ECO:0000313" key="2">
    <source>
        <dbReference type="EMBL" id="CAF1425569.1"/>
    </source>
</evidence>
<evidence type="ECO:0000313" key="3">
    <source>
        <dbReference type="Proteomes" id="UP000663828"/>
    </source>
</evidence>
<comment type="caution">
    <text evidence="1">The sequence shown here is derived from an EMBL/GenBank/DDBJ whole genome shotgun (WGS) entry which is preliminary data.</text>
</comment>
<keyword evidence="3" id="KW-1185">Reference proteome</keyword>
<dbReference type="EMBL" id="CAJNOR010003557">
    <property type="protein sequence ID" value="CAF1425569.1"/>
    <property type="molecule type" value="Genomic_DNA"/>
</dbReference>
<dbReference type="Proteomes" id="UP000663828">
    <property type="component" value="Unassembled WGS sequence"/>
</dbReference>
<protein>
    <submittedName>
        <fullName evidence="1">Uncharacterized protein</fullName>
    </submittedName>
</protein>
<organism evidence="1 4">
    <name type="scientific">Adineta ricciae</name>
    <name type="common">Rotifer</name>
    <dbReference type="NCBI Taxonomy" id="249248"/>
    <lineage>
        <taxon>Eukaryota</taxon>
        <taxon>Metazoa</taxon>
        <taxon>Spiralia</taxon>
        <taxon>Gnathifera</taxon>
        <taxon>Rotifera</taxon>
        <taxon>Eurotatoria</taxon>
        <taxon>Bdelloidea</taxon>
        <taxon>Adinetida</taxon>
        <taxon>Adinetidae</taxon>
        <taxon>Adineta</taxon>
    </lineage>
</organism>
<dbReference type="AlphaFoldDB" id="A0A814FYF3"/>
<proteinExistence type="predicted"/>
<sequence>MPKTITTTSSLQTRSRRNTISILFWARRLKQRRVSSYNELLGSNILIPLKSVIEISRHVRVSRDELMYL</sequence>